<dbReference type="AlphaFoldDB" id="A0A7K1XZD9"/>
<dbReference type="Proteomes" id="UP000451233">
    <property type="component" value="Unassembled WGS sequence"/>
</dbReference>
<dbReference type="PANTHER" id="PTHR12526:SF630">
    <property type="entry name" value="GLYCOSYLTRANSFERASE"/>
    <property type="match status" value="1"/>
</dbReference>
<comment type="caution">
    <text evidence="1">The sequence shown here is derived from an EMBL/GenBank/DDBJ whole genome shotgun (WGS) entry which is preliminary data.</text>
</comment>
<proteinExistence type="predicted"/>
<accession>A0A7K1XZD9</accession>
<organism evidence="1 2">
    <name type="scientific">Hufsiella ginkgonis</name>
    <dbReference type="NCBI Taxonomy" id="2695274"/>
    <lineage>
        <taxon>Bacteria</taxon>
        <taxon>Pseudomonadati</taxon>
        <taxon>Bacteroidota</taxon>
        <taxon>Sphingobacteriia</taxon>
        <taxon>Sphingobacteriales</taxon>
        <taxon>Sphingobacteriaceae</taxon>
        <taxon>Hufsiella</taxon>
    </lineage>
</organism>
<dbReference type="PANTHER" id="PTHR12526">
    <property type="entry name" value="GLYCOSYLTRANSFERASE"/>
    <property type="match status" value="1"/>
</dbReference>
<evidence type="ECO:0000313" key="2">
    <source>
        <dbReference type="Proteomes" id="UP000451233"/>
    </source>
</evidence>
<dbReference type="GO" id="GO:0016740">
    <property type="term" value="F:transferase activity"/>
    <property type="evidence" value="ECO:0007669"/>
    <property type="project" value="UniProtKB-KW"/>
</dbReference>
<dbReference type="EMBL" id="WVHS01000003">
    <property type="protein sequence ID" value="MXV16177.1"/>
    <property type="molecule type" value="Genomic_DNA"/>
</dbReference>
<dbReference type="Gene3D" id="3.40.50.11010">
    <property type="match status" value="1"/>
</dbReference>
<sequence>MNLKDQYIFILGNARYDSPFESTSVTVARYLAAGNDVFYIDNPFTWKDYFKRRDSQQFKNRKDYFADSSFGLIDTAVARFKILITSPLLSLNFLPEGPLYRLLLKYNERLIARRIKLVMKKYGIKDFIFINFFNFHYPNVGDRVGAPLKVYYCVDPLIIPFDMKHGFVSEDKLVRESDLVICTSRQLYEENKERNKETYFIANAADISHSSKALSPDLQVHSSILALKKPVIGYFGAIERRMDYDLLHEAAKQNPDKSFVLAGPVSPEFTPGWLYNTPNVHLPGRVPYDQMPAMIKGFDIAIIPFKSDKVSRTIFPLKLFEYLGAGKPVISTDFNPDLKEFTKDAVVYCSDADAFSAAISTILKEDNGDREKERLAIASENTWEARIRVISSLLANALGRKKNPDHTSINRIS</sequence>
<dbReference type="SUPFAM" id="SSF53756">
    <property type="entry name" value="UDP-Glycosyltransferase/glycogen phosphorylase"/>
    <property type="match status" value="1"/>
</dbReference>
<gene>
    <name evidence="1" type="ORF">GS398_12750</name>
</gene>
<name>A0A7K1XZD9_9SPHI</name>
<protein>
    <submittedName>
        <fullName evidence="1">Glycosyltransferase</fullName>
    </submittedName>
</protein>
<reference evidence="1 2" key="1">
    <citation type="submission" date="2019-11" db="EMBL/GenBank/DDBJ databases">
        <title>Pedobacter sp. HMF7056 Genome sequencing and assembly.</title>
        <authorList>
            <person name="Kang H."/>
            <person name="Kim H."/>
            <person name="Joh K."/>
        </authorList>
    </citation>
    <scope>NUCLEOTIDE SEQUENCE [LARGE SCALE GENOMIC DNA]</scope>
    <source>
        <strain evidence="1 2">HMF7056</strain>
    </source>
</reference>
<keyword evidence="1" id="KW-0808">Transferase</keyword>
<dbReference type="RefSeq" id="WP_160907193.1">
    <property type="nucleotide sequence ID" value="NZ_WVHS01000003.1"/>
</dbReference>
<keyword evidence="2" id="KW-1185">Reference proteome</keyword>
<dbReference type="Pfam" id="PF13692">
    <property type="entry name" value="Glyco_trans_1_4"/>
    <property type="match status" value="1"/>
</dbReference>
<dbReference type="Gene3D" id="3.40.50.2000">
    <property type="entry name" value="Glycogen Phosphorylase B"/>
    <property type="match status" value="1"/>
</dbReference>
<evidence type="ECO:0000313" key="1">
    <source>
        <dbReference type="EMBL" id="MXV16177.1"/>
    </source>
</evidence>